<dbReference type="GO" id="GO:0010124">
    <property type="term" value="P:phenylacetate catabolic process"/>
    <property type="evidence" value="ECO:0007669"/>
    <property type="project" value="InterPro"/>
</dbReference>
<evidence type="ECO:0000256" key="10">
    <source>
        <dbReference type="SAM" id="MobiDB-lite"/>
    </source>
</evidence>
<feature type="domain" description="FAD-binding FR-type" evidence="12">
    <location>
        <begin position="24"/>
        <end position="128"/>
    </location>
</feature>
<dbReference type="InterPro" id="IPR001433">
    <property type="entry name" value="OxRdtase_FAD/NAD-bd"/>
</dbReference>
<dbReference type="InterPro" id="IPR011884">
    <property type="entry name" value="PaaE"/>
</dbReference>
<feature type="region of interest" description="Disordered" evidence="10">
    <location>
        <begin position="1"/>
        <end position="23"/>
    </location>
</feature>
<evidence type="ECO:0000256" key="7">
    <source>
        <dbReference type="ARBA" id="ARBA00023004"/>
    </source>
</evidence>
<evidence type="ECO:0000256" key="4">
    <source>
        <dbReference type="ARBA" id="ARBA00022723"/>
    </source>
</evidence>
<dbReference type="InterPro" id="IPR006058">
    <property type="entry name" value="2Fe2S_fd_BS"/>
</dbReference>
<comment type="caution">
    <text evidence="13">The sequence shown here is derived from an EMBL/GenBank/DDBJ whole genome shotgun (WGS) entry which is preliminary data.</text>
</comment>
<dbReference type="PROSITE" id="PS51085">
    <property type="entry name" value="2FE2S_FER_2"/>
    <property type="match status" value="1"/>
</dbReference>
<proteinExistence type="predicted"/>
<evidence type="ECO:0000256" key="5">
    <source>
        <dbReference type="ARBA" id="ARBA00022827"/>
    </source>
</evidence>
<dbReference type="InterPro" id="IPR008333">
    <property type="entry name" value="Cbr1-like_FAD-bd_dom"/>
</dbReference>
<gene>
    <name evidence="13" type="primary">paaK</name>
    <name evidence="13" type="ORF">MRS75_19975</name>
</gene>
<name>A0AAE3QG02_9HYPH</name>
<dbReference type="CDD" id="cd06214">
    <property type="entry name" value="PA_degradation_oxidoreductase_like"/>
    <property type="match status" value="1"/>
</dbReference>
<dbReference type="Gene3D" id="3.40.50.80">
    <property type="entry name" value="Nucleotide-binding domain of ferredoxin-NADP reductase (FNR) module"/>
    <property type="match status" value="1"/>
</dbReference>
<evidence type="ECO:0000256" key="3">
    <source>
        <dbReference type="ARBA" id="ARBA00022714"/>
    </source>
</evidence>
<dbReference type="InterPro" id="IPR017927">
    <property type="entry name" value="FAD-bd_FR_type"/>
</dbReference>
<dbReference type="GO" id="GO:0097266">
    <property type="term" value="F:phenylacetyl-CoA 1,2-epoxidase activity"/>
    <property type="evidence" value="ECO:0007669"/>
    <property type="project" value="UniProtKB-EC"/>
</dbReference>
<dbReference type="SUPFAM" id="SSF52343">
    <property type="entry name" value="Ferredoxin reductase-like, C-terminal NADP-linked domain"/>
    <property type="match status" value="1"/>
</dbReference>
<dbReference type="EMBL" id="JALDYZ010000014">
    <property type="protein sequence ID" value="MDI7924346.1"/>
    <property type="molecule type" value="Genomic_DNA"/>
</dbReference>
<sequence>MSATQQANTAAQAHAPTSAPQHVPRFHRLRVADVKRETDHAVSVAFDVPEELSGDYHFEPGQYLTLRTTIDGEDLRRSYSICSGPKDGDLRVAIKRLEDGVFSNWINDALKAGDELEVMTPTGRFGLANAPGNGRIHVGFAAGSGITPILSIMRGVLEMETDSRFFLFYGNRSTGDMLFRGALEELKDRFLDRLAVFHVLSKEEQDVSVLNGRLDGEKARVLLTSMVPAQLVDHVFICGPTGMIDDLEATLKDIGVPEDRIHAERFVSVFNGRPRAPVKVAVDAVPAHTAVLTVDGKRREVPVAEGESILDAALRAGMDLPFACKGGMCSTCRAKVVEGEAEMEVNYSLEPWEVEAGFVLTCQSHPKSARVVVDFDQV</sequence>
<dbReference type="SUPFAM" id="SSF54292">
    <property type="entry name" value="2Fe-2S ferredoxin-like"/>
    <property type="match status" value="1"/>
</dbReference>
<dbReference type="Proteomes" id="UP001161580">
    <property type="component" value="Unassembled WGS sequence"/>
</dbReference>
<dbReference type="SUPFAM" id="SSF63380">
    <property type="entry name" value="Riboflavin synthase domain-like"/>
    <property type="match status" value="1"/>
</dbReference>
<keyword evidence="7" id="KW-0408">Iron</keyword>
<evidence type="ECO:0000256" key="8">
    <source>
        <dbReference type="ARBA" id="ARBA00023014"/>
    </source>
</evidence>
<dbReference type="AlphaFoldDB" id="A0AAE3QG02"/>
<organism evidence="13 14">
    <name type="scientific">Ferirhizobium litorale</name>
    <dbReference type="NCBI Taxonomy" id="2927786"/>
    <lineage>
        <taxon>Bacteria</taxon>
        <taxon>Pseudomonadati</taxon>
        <taxon>Pseudomonadota</taxon>
        <taxon>Alphaproteobacteria</taxon>
        <taxon>Hyphomicrobiales</taxon>
        <taxon>Rhizobiaceae</taxon>
        <taxon>Ferirhizobium</taxon>
    </lineage>
</organism>
<dbReference type="Gene3D" id="2.40.30.10">
    <property type="entry name" value="Translation factors"/>
    <property type="match status" value="1"/>
</dbReference>
<dbReference type="Gene3D" id="3.10.20.30">
    <property type="match status" value="1"/>
</dbReference>
<dbReference type="InterPro" id="IPR001709">
    <property type="entry name" value="Flavoprot_Pyr_Nucl_cyt_Rdtase"/>
</dbReference>
<dbReference type="InterPro" id="IPR001041">
    <property type="entry name" value="2Fe-2S_ferredoxin-type"/>
</dbReference>
<dbReference type="EC" id="1.14.13.149" evidence="13"/>
<evidence type="ECO:0000256" key="1">
    <source>
        <dbReference type="ARBA" id="ARBA00001974"/>
    </source>
</evidence>
<dbReference type="Pfam" id="PF00970">
    <property type="entry name" value="FAD_binding_6"/>
    <property type="match status" value="1"/>
</dbReference>
<keyword evidence="8" id="KW-0411">Iron-sulfur</keyword>
<dbReference type="PROSITE" id="PS51384">
    <property type="entry name" value="FAD_FR"/>
    <property type="match status" value="1"/>
</dbReference>
<evidence type="ECO:0000313" key="14">
    <source>
        <dbReference type="Proteomes" id="UP001161580"/>
    </source>
</evidence>
<evidence type="ECO:0000313" key="13">
    <source>
        <dbReference type="EMBL" id="MDI7924346.1"/>
    </source>
</evidence>
<dbReference type="FunFam" id="3.10.20.30:FF:000023">
    <property type="entry name" value="3-ketosteroid-9-alpha-hydroxylase reductase subunit"/>
    <property type="match status" value="1"/>
</dbReference>
<reference evidence="13" key="1">
    <citation type="submission" date="2022-03" db="EMBL/GenBank/DDBJ databases">
        <title>Fererhizobium litorale gen. nov., sp. nov., isolated from sandy sediments of the Sea of Japan seashore.</title>
        <authorList>
            <person name="Romanenko L."/>
            <person name="Kurilenko V."/>
            <person name="Otstavnykh N."/>
            <person name="Svetashev V."/>
            <person name="Tekutyeva L."/>
            <person name="Isaeva M."/>
            <person name="Mikhailov V."/>
        </authorList>
    </citation>
    <scope>NUCLEOTIDE SEQUENCE</scope>
    <source>
        <strain evidence="13">KMM 9576</strain>
    </source>
</reference>
<dbReference type="PRINTS" id="PR00410">
    <property type="entry name" value="PHEHYDRXLASE"/>
</dbReference>
<keyword evidence="14" id="KW-1185">Reference proteome</keyword>
<dbReference type="InterPro" id="IPR017938">
    <property type="entry name" value="Riboflavin_synthase-like_b-brl"/>
</dbReference>
<dbReference type="GO" id="GO:0050660">
    <property type="term" value="F:flavin adenine dinucleotide binding"/>
    <property type="evidence" value="ECO:0007669"/>
    <property type="project" value="TreeGrafter"/>
</dbReference>
<keyword evidence="3" id="KW-0001">2Fe-2S</keyword>
<dbReference type="InterPro" id="IPR012675">
    <property type="entry name" value="Beta-grasp_dom_sf"/>
</dbReference>
<keyword evidence="5" id="KW-0274">FAD</keyword>
<dbReference type="PANTHER" id="PTHR47354:SF8">
    <property type="entry name" value="1,2-PHENYLACETYL-COA EPOXIDASE, SUBUNIT E"/>
    <property type="match status" value="1"/>
</dbReference>
<dbReference type="InterPro" id="IPR050415">
    <property type="entry name" value="MRET"/>
</dbReference>
<feature type="compositionally biased region" description="Low complexity" evidence="10">
    <location>
        <begin position="1"/>
        <end position="22"/>
    </location>
</feature>
<evidence type="ECO:0000259" key="11">
    <source>
        <dbReference type="PROSITE" id="PS51085"/>
    </source>
</evidence>
<comment type="cofactor">
    <cofactor evidence="1">
        <name>FAD</name>
        <dbReference type="ChEBI" id="CHEBI:57692"/>
    </cofactor>
</comment>
<keyword evidence="6 13" id="KW-0560">Oxidoreductase</keyword>
<evidence type="ECO:0000256" key="9">
    <source>
        <dbReference type="ARBA" id="ARBA00034078"/>
    </source>
</evidence>
<dbReference type="NCBIfam" id="TIGR02160">
    <property type="entry name" value="PA_CoA_Oxy5"/>
    <property type="match status" value="1"/>
</dbReference>
<dbReference type="Pfam" id="PF00175">
    <property type="entry name" value="NAD_binding_1"/>
    <property type="match status" value="1"/>
</dbReference>
<dbReference type="Pfam" id="PF00111">
    <property type="entry name" value="Fer2"/>
    <property type="match status" value="1"/>
</dbReference>
<dbReference type="GO" id="GO:0051537">
    <property type="term" value="F:2 iron, 2 sulfur cluster binding"/>
    <property type="evidence" value="ECO:0007669"/>
    <property type="project" value="UniProtKB-KW"/>
</dbReference>
<dbReference type="RefSeq" id="WP_311787114.1">
    <property type="nucleotide sequence ID" value="NZ_JALDYY010000007.1"/>
</dbReference>
<evidence type="ECO:0000256" key="2">
    <source>
        <dbReference type="ARBA" id="ARBA00022630"/>
    </source>
</evidence>
<keyword evidence="4" id="KW-0479">Metal-binding</keyword>
<evidence type="ECO:0000256" key="6">
    <source>
        <dbReference type="ARBA" id="ARBA00023002"/>
    </source>
</evidence>
<accession>A0AAE3QG02</accession>
<evidence type="ECO:0000259" key="12">
    <source>
        <dbReference type="PROSITE" id="PS51384"/>
    </source>
</evidence>
<dbReference type="InterPro" id="IPR036010">
    <property type="entry name" value="2Fe-2S_ferredoxin-like_sf"/>
</dbReference>
<comment type="cofactor">
    <cofactor evidence="9">
        <name>[2Fe-2S] cluster</name>
        <dbReference type="ChEBI" id="CHEBI:190135"/>
    </cofactor>
</comment>
<feature type="domain" description="2Fe-2S ferredoxin-type" evidence="11">
    <location>
        <begin position="288"/>
        <end position="378"/>
    </location>
</feature>
<dbReference type="CDD" id="cd00207">
    <property type="entry name" value="fer2"/>
    <property type="match status" value="1"/>
</dbReference>
<dbReference type="PRINTS" id="PR00371">
    <property type="entry name" value="FPNCR"/>
</dbReference>
<keyword evidence="2" id="KW-0285">Flavoprotein</keyword>
<dbReference type="PANTHER" id="PTHR47354">
    <property type="entry name" value="NADH OXIDOREDUCTASE HCR"/>
    <property type="match status" value="1"/>
</dbReference>
<dbReference type="InterPro" id="IPR039261">
    <property type="entry name" value="FNR_nucleotide-bd"/>
</dbReference>
<dbReference type="GO" id="GO:0046872">
    <property type="term" value="F:metal ion binding"/>
    <property type="evidence" value="ECO:0007669"/>
    <property type="project" value="UniProtKB-KW"/>
</dbReference>
<dbReference type="PROSITE" id="PS00197">
    <property type="entry name" value="2FE2S_FER_1"/>
    <property type="match status" value="1"/>
</dbReference>
<protein>
    <submittedName>
        <fullName evidence="13">Phenylacetate-CoA oxygenase/reductase subunit PaaK</fullName>
        <ecNumber evidence="13">1.14.13.149</ecNumber>
    </submittedName>
</protein>